<name>W6PSB4_PENRF</name>
<dbReference type="EMBL" id="HG792015">
    <property type="protein sequence ID" value="CDM27118.1"/>
    <property type="molecule type" value="Genomic_DNA"/>
</dbReference>
<dbReference type="AlphaFoldDB" id="W6PSB4"/>
<evidence type="ECO:0000313" key="2">
    <source>
        <dbReference type="Proteomes" id="UP000030686"/>
    </source>
</evidence>
<evidence type="ECO:0000313" key="1">
    <source>
        <dbReference type="EMBL" id="CDM27118.1"/>
    </source>
</evidence>
<gene>
    <name evidence="1" type="ORF">PROQFM164_S01g000927</name>
</gene>
<accession>W6PSB4</accession>
<protein>
    <submittedName>
        <fullName evidence="1">Genomic scaffold, ProqFM164S01</fullName>
    </submittedName>
</protein>
<proteinExistence type="predicted"/>
<organism evidence="1 2">
    <name type="scientific">Penicillium roqueforti (strain FM164)</name>
    <dbReference type="NCBI Taxonomy" id="1365484"/>
    <lineage>
        <taxon>Eukaryota</taxon>
        <taxon>Fungi</taxon>
        <taxon>Dikarya</taxon>
        <taxon>Ascomycota</taxon>
        <taxon>Pezizomycotina</taxon>
        <taxon>Eurotiomycetes</taxon>
        <taxon>Eurotiomycetidae</taxon>
        <taxon>Eurotiales</taxon>
        <taxon>Aspergillaceae</taxon>
        <taxon>Penicillium</taxon>
    </lineage>
</organism>
<dbReference type="Proteomes" id="UP000030686">
    <property type="component" value="Unassembled WGS sequence"/>
</dbReference>
<keyword evidence="2" id="KW-1185">Reference proteome</keyword>
<reference evidence="1" key="1">
    <citation type="journal article" date="2014" name="Nat. Commun.">
        <title>Multiple recent horizontal transfers of a large genomic region in cheese making fungi.</title>
        <authorList>
            <person name="Cheeseman K."/>
            <person name="Ropars J."/>
            <person name="Renault P."/>
            <person name="Dupont J."/>
            <person name="Gouzy J."/>
            <person name="Branca A."/>
            <person name="Abraham A.L."/>
            <person name="Ceppi M."/>
            <person name="Conseiller E."/>
            <person name="Debuchy R."/>
            <person name="Malagnac F."/>
            <person name="Goarin A."/>
            <person name="Silar P."/>
            <person name="Lacoste S."/>
            <person name="Sallet E."/>
            <person name="Bensimon A."/>
            <person name="Giraud T."/>
            <person name="Brygoo Y."/>
        </authorList>
    </citation>
    <scope>NUCLEOTIDE SEQUENCE [LARGE SCALE GENOMIC DNA]</scope>
    <source>
        <strain evidence="1">FM164</strain>
    </source>
</reference>
<sequence>MTISESETETQTQTQFQDLLIPRLTINLEAKVKPPNNGVAVASRALHHPCKPVSPFP</sequence>